<dbReference type="InterPro" id="IPR006143">
    <property type="entry name" value="RND_pump_MFP"/>
</dbReference>
<evidence type="ECO:0000256" key="5">
    <source>
        <dbReference type="ARBA" id="ARBA00022475"/>
    </source>
</evidence>
<evidence type="ECO:0000256" key="1">
    <source>
        <dbReference type="ARBA" id="ARBA00004533"/>
    </source>
</evidence>
<dbReference type="InterPro" id="IPR058625">
    <property type="entry name" value="MdtA-like_BSH"/>
</dbReference>
<feature type="domain" description="Multidrug resistance protein MdtA-like barrel-sandwich hybrid" evidence="12">
    <location>
        <begin position="79"/>
        <end position="222"/>
    </location>
</feature>
<reference evidence="15 16" key="1">
    <citation type="submission" date="2019-11" db="EMBL/GenBank/DDBJ databases">
        <title>Pseudomonas flavidum sp. nov., isolated from Baiyang Lake.</title>
        <authorList>
            <person name="Zhao Y."/>
        </authorList>
    </citation>
    <scope>NUCLEOTIDE SEQUENCE [LARGE SCALE GENOMIC DNA]</scope>
    <source>
        <strain evidence="16">R-22-3 w-18</strain>
    </source>
</reference>
<keyword evidence="8 10" id="KW-0472">Membrane</keyword>
<organism evidence="15 16">
    <name type="scientific">Pseudomonas xionganensis</name>
    <dbReference type="NCBI Taxonomy" id="2654845"/>
    <lineage>
        <taxon>Bacteria</taxon>
        <taxon>Pseudomonadati</taxon>
        <taxon>Pseudomonadota</taxon>
        <taxon>Gammaproteobacteria</taxon>
        <taxon>Pseudomonadales</taxon>
        <taxon>Pseudomonadaceae</taxon>
        <taxon>Pseudomonas</taxon>
    </lineage>
</organism>
<evidence type="ECO:0000256" key="7">
    <source>
        <dbReference type="ARBA" id="ARBA00023054"/>
    </source>
</evidence>
<evidence type="ECO:0000256" key="6">
    <source>
        <dbReference type="ARBA" id="ARBA00022519"/>
    </source>
</evidence>
<evidence type="ECO:0000313" key="15">
    <source>
        <dbReference type="EMBL" id="MVW75922.1"/>
    </source>
</evidence>
<comment type="subcellular location">
    <subcellularLocation>
        <location evidence="1">Cell inner membrane</location>
    </subcellularLocation>
    <subcellularLocation>
        <location evidence="2">Membrane</location>
        <topology evidence="2">Lipid-anchor</topology>
    </subcellularLocation>
</comment>
<keyword evidence="5" id="KW-1003">Cell membrane</keyword>
<evidence type="ECO:0000259" key="12">
    <source>
        <dbReference type="Pfam" id="PF25917"/>
    </source>
</evidence>
<feature type="transmembrane region" description="Helical" evidence="10">
    <location>
        <begin position="17"/>
        <end position="35"/>
    </location>
</feature>
<evidence type="ECO:0000259" key="13">
    <source>
        <dbReference type="Pfam" id="PF25944"/>
    </source>
</evidence>
<dbReference type="InterPro" id="IPR058626">
    <property type="entry name" value="MdtA-like_b-barrel"/>
</dbReference>
<dbReference type="GO" id="GO:0015562">
    <property type="term" value="F:efflux transmembrane transporter activity"/>
    <property type="evidence" value="ECO:0007669"/>
    <property type="project" value="TreeGrafter"/>
</dbReference>
<dbReference type="Pfam" id="PF25944">
    <property type="entry name" value="Beta-barrel_RND"/>
    <property type="match status" value="1"/>
</dbReference>
<dbReference type="Pfam" id="PF25917">
    <property type="entry name" value="BSH_RND"/>
    <property type="match status" value="1"/>
</dbReference>
<evidence type="ECO:0000313" key="16">
    <source>
        <dbReference type="Proteomes" id="UP000429555"/>
    </source>
</evidence>
<keyword evidence="6" id="KW-0997">Cell inner membrane</keyword>
<accession>A0A6I4KYQ0</accession>
<dbReference type="Gene3D" id="2.40.50.100">
    <property type="match status" value="1"/>
</dbReference>
<gene>
    <name evidence="15" type="ORF">GJV18_11400</name>
</gene>
<dbReference type="Gene3D" id="2.40.30.170">
    <property type="match status" value="1"/>
</dbReference>
<keyword evidence="4" id="KW-0813">Transport</keyword>
<dbReference type="EMBL" id="WKJZ01000001">
    <property type="protein sequence ID" value="MVW75922.1"/>
    <property type="molecule type" value="Genomic_DNA"/>
</dbReference>
<dbReference type="InterPro" id="IPR058627">
    <property type="entry name" value="MdtA-like_C"/>
</dbReference>
<dbReference type="NCBIfam" id="NF008589">
    <property type="entry name" value="PRK11556.1"/>
    <property type="match status" value="1"/>
</dbReference>
<feature type="domain" description="Multidrug resistance protein MdtA-like alpha-helical hairpin" evidence="11">
    <location>
        <begin position="120"/>
        <end position="189"/>
    </location>
</feature>
<evidence type="ECO:0000256" key="10">
    <source>
        <dbReference type="SAM" id="Phobius"/>
    </source>
</evidence>
<dbReference type="Pfam" id="PF25876">
    <property type="entry name" value="HH_MFP_RND"/>
    <property type="match status" value="1"/>
</dbReference>
<dbReference type="Proteomes" id="UP000429555">
    <property type="component" value="Unassembled WGS sequence"/>
</dbReference>
<dbReference type="GO" id="GO:1990281">
    <property type="term" value="C:efflux pump complex"/>
    <property type="evidence" value="ECO:0007669"/>
    <property type="project" value="TreeGrafter"/>
</dbReference>
<evidence type="ECO:0000256" key="8">
    <source>
        <dbReference type="ARBA" id="ARBA00023136"/>
    </source>
</evidence>
<dbReference type="InterPro" id="IPR058624">
    <property type="entry name" value="MdtA-like_HH"/>
</dbReference>
<dbReference type="NCBIfam" id="TIGR01730">
    <property type="entry name" value="RND_mfp"/>
    <property type="match status" value="1"/>
</dbReference>
<feature type="domain" description="Multidrug resistance protein MdtA-like C-terminal permuted SH3" evidence="14">
    <location>
        <begin position="313"/>
        <end position="374"/>
    </location>
</feature>
<comment type="caution">
    <text evidence="15">The sequence shown here is derived from an EMBL/GenBank/DDBJ whole genome shotgun (WGS) entry which is preliminary data.</text>
</comment>
<protein>
    <submittedName>
        <fullName evidence="15">MdtA/MuxA family multidrug efflux RND transporter periplasmic adaptor subunit</fullName>
    </submittedName>
</protein>
<dbReference type="AlphaFoldDB" id="A0A6I4KYQ0"/>
<keyword evidence="16" id="KW-1185">Reference proteome</keyword>
<sequence length="399" mass="43587">MPDTPLHTPAKQQRRQWLLGLIMLTLLALLLWWFWPAPSAPQPGGRWRDGGPVPVRVAPVEQGNFNVQLKALGTVTAYNTVHVRSRVEGELLKLLFEEGQQVEAGQLLAQIDPRAYRIALQQAEGALQEHQAQLTGAERDLARYRGLHAEQSIAKQTLDTQEALVNQLRGGLKSLQAQVANARLNLDYTDIRAPIAGRLGLRQADVGNLLGSGDSTPLVVITQTTPIAVMFSLPEAELPALVEQIRAGRKLSVEAWDRSEQRLLATGELESLDNQIDIATGTVKLKARFENADERLFPNQFVNIRLQLQTLQQATLIPSAALQFGPDGSFVYRLDDEDKVYMQAVQVAASDGAQTVIGSGLQPGQRVVLEGTDRLRSGNQVEVISDPAGAPAQVQQPAP</sequence>
<feature type="domain" description="Multidrug resistance protein MdtA-like beta-barrel" evidence="13">
    <location>
        <begin position="226"/>
        <end position="309"/>
    </location>
</feature>
<dbReference type="RefSeq" id="WP_160345498.1">
    <property type="nucleotide sequence ID" value="NZ_WKJZ01000001.1"/>
</dbReference>
<dbReference type="Gene3D" id="1.10.287.470">
    <property type="entry name" value="Helix hairpin bin"/>
    <property type="match status" value="1"/>
</dbReference>
<comment type="similarity">
    <text evidence="3">Belongs to the membrane fusion protein (MFP) (TC 8.A.1) family.</text>
</comment>
<evidence type="ECO:0000256" key="2">
    <source>
        <dbReference type="ARBA" id="ARBA00004635"/>
    </source>
</evidence>
<name>A0A6I4KYQ0_9PSED</name>
<dbReference type="PANTHER" id="PTHR30469:SF12">
    <property type="entry name" value="MULTIDRUG RESISTANCE PROTEIN MDTA"/>
    <property type="match status" value="1"/>
</dbReference>
<dbReference type="SUPFAM" id="SSF111369">
    <property type="entry name" value="HlyD-like secretion proteins"/>
    <property type="match status" value="1"/>
</dbReference>
<evidence type="ECO:0000259" key="11">
    <source>
        <dbReference type="Pfam" id="PF25876"/>
    </source>
</evidence>
<evidence type="ECO:0000259" key="14">
    <source>
        <dbReference type="Pfam" id="PF25967"/>
    </source>
</evidence>
<feature type="coiled-coil region" evidence="9">
    <location>
        <begin position="120"/>
        <end position="185"/>
    </location>
</feature>
<dbReference type="Pfam" id="PF25967">
    <property type="entry name" value="RND-MFP_C"/>
    <property type="match status" value="1"/>
</dbReference>
<evidence type="ECO:0000256" key="9">
    <source>
        <dbReference type="SAM" id="Coils"/>
    </source>
</evidence>
<proteinExistence type="inferred from homology"/>
<evidence type="ECO:0000256" key="4">
    <source>
        <dbReference type="ARBA" id="ARBA00022448"/>
    </source>
</evidence>
<keyword evidence="7 9" id="KW-0175">Coiled coil</keyword>
<keyword evidence="10" id="KW-1133">Transmembrane helix</keyword>
<dbReference type="PANTHER" id="PTHR30469">
    <property type="entry name" value="MULTIDRUG RESISTANCE PROTEIN MDTA"/>
    <property type="match status" value="1"/>
</dbReference>
<keyword evidence="10" id="KW-0812">Transmembrane</keyword>
<evidence type="ECO:0000256" key="3">
    <source>
        <dbReference type="ARBA" id="ARBA00009477"/>
    </source>
</evidence>
<dbReference type="Gene3D" id="2.40.420.20">
    <property type="match status" value="1"/>
</dbReference>